<dbReference type="GO" id="GO:0004590">
    <property type="term" value="F:orotidine-5'-phosphate decarboxylase activity"/>
    <property type="evidence" value="ECO:0007669"/>
    <property type="project" value="InterPro"/>
</dbReference>
<dbReference type="SUPFAM" id="SSF51366">
    <property type="entry name" value="Ribulose-phoshate binding barrel"/>
    <property type="match status" value="1"/>
</dbReference>
<accession>X0SIJ1</accession>
<dbReference type="InterPro" id="IPR036704">
    <property type="entry name" value="RraA/RraA-like_sf"/>
</dbReference>
<evidence type="ECO:0000256" key="1">
    <source>
        <dbReference type="ARBA" id="ARBA00023239"/>
    </source>
</evidence>
<feature type="domain" description="Orotidine 5'-phosphate decarboxylase" evidence="2">
    <location>
        <begin position="14"/>
        <end position="67"/>
    </location>
</feature>
<dbReference type="AlphaFoldDB" id="X0SIJ1"/>
<dbReference type="PANTHER" id="PTHR33254:SF4">
    <property type="entry name" value="4-HYDROXY-4-METHYL-2-OXOGLUTARATE ALDOLASE 3-RELATED"/>
    <property type="match status" value="1"/>
</dbReference>
<reference evidence="3" key="1">
    <citation type="journal article" date="2014" name="Front. Microbiol.">
        <title>High frequency of phylogenetically diverse reductive dehalogenase-homologous genes in deep subseafloor sedimentary metagenomes.</title>
        <authorList>
            <person name="Kawai M."/>
            <person name="Futagami T."/>
            <person name="Toyoda A."/>
            <person name="Takaki Y."/>
            <person name="Nishi S."/>
            <person name="Hori S."/>
            <person name="Arai W."/>
            <person name="Tsubouchi T."/>
            <person name="Morono Y."/>
            <person name="Uchiyama I."/>
            <person name="Ito T."/>
            <person name="Fujiyama A."/>
            <person name="Inagaki F."/>
            <person name="Takami H."/>
        </authorList>
    </citation>
    <scope>NUCLEOTIDE SEQUENCE</scope>
    <source>
        <strain evidence="3">Expedition CK06-06</strain>
    </source>
</reference>
<keyword evidence="1" id="KW-0456">Lyase</keyword>
<dbReference type="Gene3D" id="3.20.20.70">
    <property type="entry name" value="Aldolase class I"/>
    <property type="match status" value="1"/>
</dbReference>
<feature type="non-terminal residue" evidence="3">
    <location>
        <position position="1"/>
    </location>
</feature>
<dbReference type="InterPro" id="IPR001754">
    <property type="entry name" value="OMPdeCOase_dom"/>
</dbReference>
<evidence type="ECO:0000259" key="2">
    <source>
        <dbReference type="Pfam" id="PF00215"/>
    </source>
</evidence>
<evidence type="ECO:0000313" key="3">
    <source>
        <dbReference type="EMBL" id="GAF80829.1"/>
    </source>
</evidence>
<proteinExistence type="predicted"/>
<organism evidence="3">
    <name type="scientific">marine sediment metagenome</name>
    <dbReference type="NCBI Taxonomy" id="412755"/>
    <lineage>
        <taxon>unclassified sequences</taxon>
        <taxon>metagenomes</taxon>
        <taxon>ecological metagenomes</taxon>
    </lineage>
</organism>
<dbReference type="EMBL" id="BARS01009878">
    <property type="protein sequence ID" value="GAF80829.1"/>
    <property type="molecule type" value="Genomic_DNA"/>
</dbReference>
<dbReference type="Gene3D" id="3.50.30.40">
    <property type="entry name" value="Ribonuclease E inhibitor RraA/RraA-like"/>
    <property type="match status" value="1"/>
</dbReference>
<name>X0SIJ1_9ZZZZ</name>
<dbReference type="SUPFAM" id="SSF89562">
    <property type="entry name" value="RraA-like"/>
    <property type="match status" value="1"/>
</dbReference>
<dbReference type="InterPro" id="IPR005493">
    <property type="entry name" value="RraA/RraA-like"/>
</dbReference>
<dbReference type="Pfam" id="PF00215">
    <property type="entry name" value="OMPdecase"/>
    <property type="match status" value="1"/>
</dbReference>
<protein>
    <recommendedName>
        <fullName evidence="2">Orotidine 5'-phosphate decarboxylase domain-containing protein</fullName>
    </recommendedName>
</protein>
<dbReference type="CDD" id="cd16841">
    <property type="entry name" value="RraA_family"/>
    <property type="match status" value="1"/>
</dbReference>
<sequence length="290" mass="31163">SIDEQMRGGDPFHQVRGLSQEIALPLAVAGGINSETAARTVEAGAAIIIVGGAIIKAKDPEKATRAIKQAIRDKKIIKTELFKRVREDEIIKLFGKVSTPNLSDAMHREGEVKDLLRVTPAVKLIGPALTVRTYPGDWAKPVEAIDKAKKGDVIVIDAGGVGPVVWGELATHSAVQKELAGVVIDGGIRDVAEIVELKFPAYARIITPAAGEPRGFGEIGIPIKIGGVRVFSGDWLIGDEDGIVVVPQQKAVEIANRAMDVLERENRIREEIKAGGTLSSVTELLRWEKK</sequence>
<dbReference type="PANTHER" id="PTHR33254">
    <property type="entry name" value="4-HYDROXY-4-METHYL-2-OXOGLUTARATE ALDOLASE 3-RELATED"/>
    <property type="match status" value="1"/>
</dbReference>
<dbReference type="GO" id="GO:0006207">
    <property type="term" value="P:'de novo' pyrimidine nucleobase biosynthetic process"/>
    <property type="evidence" value="ECO:0007669"/>
    <property type="project" value="InterPro"/>
</dbReference>
<dbReference type="Pfam" id="PF03737">
    <property type="entry name" value="RraA-like"/>
    <property type="match status" value="1"/>
</dbReference>
<dbReference type="InterPro" id="IPR011060">
    <property type="entry name" value="RibuloseP-bd_barrel"/>
</dbReference>
<dbReference type="InterPro" id="IPR013785">
    <property type="entry name" value="Aldolase_TIM"/>
</dbReference>
<comment type="caution">
    <text evidence="3">The sequence shown here is derived from an EMBL/GenBank/DDBJ whole genome shotgun (WGS) entry which is preliminary data.</text>
</comment>
<gene>
    <name evidence="3" type="ORF">S01H1_18468</name>
</gene>